<keyword evidence="3" id="KW-1185">Reference proteome</keyword>
<reference evidence="2" key="1">
    <citation type="submission" date="2020-08" db="EMBL/GenBank/DDBJ databases">
        <title>Genome public.</title>
        <authorList>
            <person name="Liu C."/>
            <person name="Sun Q."/>
        </authorList>
    </citation>
    <scope>NUCLEOTIDE SEQUENCE</scope>
    <source>
        <strain evidence="2">NSJ-12</strain>
    </source>
</reference>
<keyword evidence="1" id="KW-1133">Transmembrane helix</keyword>
<dbReference type="RefSeq" id="WP_249331138.1">
    <property type="nucleotide sequence ID" value="NZ_JACRSY010000001.1"/>
</dbReference>
<dbReference type="EMBL" id="JACRSY010000001">
    <property type="protein sequence ID" value="MBC8578040.1"/>
    <property type="molecule type" value="Genomic_DNA"/>
</dbReference>
<keyword evidence="1" id="KW-0812">Transmembrane</keyword>
<feature type="transmembrane region" description="Helical" evidence="1">
    <location>
        <begin position="6"/>
        <end position="26"/>
    </location>
</feature>
<name>A0A926EG97_9FIRM</name>
<proteinExistence type="predicted"/>
<gene>
    <name evidence="2" type="ORF">H8718_00615</name>
</gene>
<dbReference type="AlphaFoldDB" id="A0A926EG97"/>
<dbReference type="Proteomes" id="UP000655830">
    <property type="component" value="Unassembled WGS sequence"/>
</dbReference>
<dbReference type="PROSITE" id="PS51257">
    <property type="entry name" value="PROKAR_LIPOPROTEIN"/>
    <property type="match status" value="1"/>
</dbReference>
<organism evidence="2 3">
    <name type="scientific">Zhenhengia yiwuensis</name>
    <dbReference type="NCBI Taxonomy" id="2763666"/>
    <lineage>
        <taxon>Bacteria</taxon>
        <taxon>Bacillati</taxon>
        <taxon>Bacillota</taxon>
        <taxon>Clostridia</taxon>
        <taxon>Lachnospirales</taxon>
        <taxon>Lachnospiraceae</taxon>
        <taxon>Zhenhengia</taxon>
    </lineage>
</organism>
<comment type="caution">
    <text evidence="2">The sequence shown here is derived from an EMBL/GenBank/DDBJ whole genome shotgun (WGS) entry which is preliminary data.</text>
</comment>
<evidence type="ECO:0000313" key="3">
    <source>
        <dbReference type="Proteomes" id="UP000655830"/>
    </source>
</evidence>
<keyword evidence="1" id="KW-0472">Membrane</keyword>
<accession>A0A926EG97</accession>
<sequence length="290" mass="34284">MKIKRYAIGLISLIFIVLTSACYLFFSKHQSRYSPKGEPIHEEQTIVQEQTITGEESEYFFAFAKKALETYFEEDLAIIDPAIRSIQTDGLQKYFITLDSIGIDNEYNVDIYHYYMVIHRNPEDKLYVMPFGIEVVKGEVDKVRQDLLTSMLKSVNGWGLEHEKTWERWQDVMVNMNYKNAESRQGRMHTTETIFYVQSLICFINEYITNMPDEAFMQISKDGLYQKVLDFEIKSITDVNQHEESYAIVEGTVRVYEKERIHDYQVEMTYKIKRNRDRSFTVVHQMGQVK</sequence>
<protein>
    <submittedName>
        <fullName evidence="2">Uncharacterized protein</fullName>
    </submittedName>
</protein>
<evidence type="ECO:0000256" key="1">
    <source>
        <dbReference type="SAM" id="Phobius"/>
    </source>
</evidence>
<evidence type="ECO:0000313" key="2">
    <source>
        <dbReference type="EMBL" id="MBC8578040.1"/>
    </source>
</evidence>